<feature type="region of interest" description="Disordered" evidence="3">
    <location>
        <begin position="325"/>
        <end position="362"/>
    </location>
</feature>
<evidence type="ECO:0000256" key="1">
    <source>
        <dbReference type="ARBA" id="ARBA00023015"/>
    </source>
</evidence>
<proteinExistence type="predicted"/>
<gene>
    <name evidence="5" type="primary">MYC2_0</name>
    <name evidence="5" type="ORF">CFP56_044129</name>
</gene>
<keyword evidence="2" id="KW-0804">Transcription</keyword>
<dbReference type="Proteomes" id="UP000237347">
    <property type="component" value="Unassembled WGS sequence"/>
</dbReference>
<dbReference type="InterPro" id="IPR025610">
    <property type="entry name" value="MYC/MYB_N"/>
</dbReference>
<protein>
    <submittedName>
        <fullName evidence="5">Transcription factor myc2</fullName>
    </submittedName>
</protein>
<accession>A0AAW0IPK3</accession>
<keyword evidence="6" id="KW-1185">Reference proteome</keyword>
<dbReference type="EMBL" id="PKMF04000943">
    <property type="protein sequence ID" value="KAK7816394.1"/>
    <property type="molecule type" value="Genomic_DNA"/>
</dbReference>
<evidence type="ECO:0000256" key="3">
    <source>
        <dbReference type="SAM" id="MobiDB-lite"/>
    </source>
</evidence>
<feature type="compositionally biased region" description="Basic and acidic residues" evidence="3">
    <location>
        <begin position="16"/>
        <end position="33"/>
    </location>
</feature>
<evidence type="ECO:0000313" key="5">
    <source>
        <dbReference type="EMBL" id="KAK7816394.1"/>
    </source>
</evidence>
<feature type="compositionally biased region" description="Polar residues" evidence="3">
    <location>
        <begin position="35"/>
        <end position="45"/>
    </location>
</feature>
<reference evidence="5 6" key="1">
    <citation type="journal article" date="2018" name="Sci. Data">
        <title>The draft genome sequence of cork oak.</title>
        <authorList>
            <person name="Ramos A.M."/>
            <person name="Usie A."/>
            <person name="Barbosa P."/>
            <person name="Barros P.M."/>
            <person name="Capote T."/>
            <person name="Chaves I."/>
            <person name="Simoes F."/>
            <person name="Abreu I."/>
            <person name="Carrasquinho I."/>
            <person name="Faro C."/>
            <person name="Guimaraes J.B."/>
            <person name="Mendonca D."/>
            <person name="Nobrega F."/>
            <person name="Rodrigues L."/>
            <person name="Saibo N.J.M."/>
            <person name="Varela M.C."/>
            <person name="Egas C."/>
            <person name="Matos J."/>
            <person name="Miguel C.M."/>
            <person name="Oliveira M.M."/>
            <person name="Ricardo C.P."/>
            <person name="Goncalves S."/>
        </authorList>
    </citation>
    <scope>NUCLEOTIDE SEQUENCE [LARGE SCALE GENOMIC DNA]</scope>
    <source>
        <strain evidence="6">cv. HL8</strain>
    </source>
</reference>
<evidence type="ECO:0000313" key="6">
    <source>
        <dbReference type="Proteomes" id="UP000237347"/>
    </source>
</evidence>
<feature type="region of interest" description="Disordered" evidence="3">
    <location>
        <begin position="1"/>
        <end position="47"/>
    </location>
</feature>
<keyword evidence="1" id="KW-0805">Transcription regulation</keyword>
<sequence>MLYDQWAPSGESSVSKPRDHQVSGDHSSRDHKPQRTTTLSFSSIPFPNPKVPQSHMLLEQDNNNKKKCCLMLGPLFHYDPNFVANEEVRVGLYEVIERMCPTTLERCRIDLQLEKFDKAEGLFGKEMAILTRTKKQPVYLYILLHSHIHSITLSPSSHRCQQPKSAPVAGTPTATSNLDVIYINLPHKLLCKIGLKTSPVAAGDCSQGELQAALQKLIEEVRHSWTYAIMWGLSYDHSGMPFLRWADGYYKGSDDYHMETNNRTEKPLSVVLEEQEILASATDEEDEIVMGRPNQLRGGEHDELTRDDSFEEIYQMLATLPPMTEKHQACAPEQQTQVSESDVVPGGGNKYENEGTVPMDFE</sequence>
<evidence type="ECO:0000259" key="4">
    <source>
        <dbReference type="Pfam" id="PF14215"/>
    </source>
</evidence>
<feature type="domain" description="Transcription factor MYC/MYB N-terminal" evidence="4">
    <location>
        <begin position="210"/>
        <end position="278"/>
    </location>
</feature>
<evidence type="ECO:0000256" key="2">
    <source>
        <dbReference type="ARBA" id="ARBA00023163"/>
    </source>
</evidence>
<comment type="caution">
    <text evidence="5">The sequence shown here is derived from an EMBL/GenBank/DDBJ whole genome shotgun (WGS) entry which is preliminary data.</text>
</comment>
<dbReference type="Pfam" id="PF14215">
    <property type="entry name" value="bHLH-MYC_N"/>
    <property type="match status" value="1"/>
</dbReference>
<name>A0AAW0IPK3_QUESU</name>
<dbReference type="AlphaFoldDB" id="A0AAW0IPK3"/>
<organism evidence="5 6">
    <name type="scientific">Quercus suber</name>
    <name type="common">Cork oak</name>
    <dbReference type="NCBI Taxonomy" id="58331"/>
    <lineage>
        <taxon>Eukaryota</taxon>
        <taxon>Viridiplantae</taxon>
        <taxon>Streptophyta</taxon>
        <taxon>Embryophyta</taxon>
        <taxon>Tracheophyta</taxon>
        <taxon>Spermatophyta</taxon>
        <taxon>Magnoliopsida</taxon>
        <taxon>eudicotyledons</taxon>
        <taxon>Gunneridae</taxon>
        <taxon>Pentapetalae</taxon>
        <taxon>rosids</taxon>
        <taxon>fabids</taxon>
        <taxon>Fagales</taxon>
        <taxon>Fagaceae</taxon>
        <taxon>Quercus</taxon>
    </lineage>
</organism>